<accession>A0A3A1QXX9</accession>
<evidence type="ECO:0000313" key="1">
    <source>
        <dbReference type="EMBL" id="RIW32006.1"/>
    </source>
</evidence>
<dbReference type="SUPFAM" id="SSF55144">
    <property type="entry name" value="LigT-like"/>
    <property type="match status" value="1"/>
</dbReference>
<sequence length="183" mass="21065">MEVEYFIGVVPPKDYLNTIETFQCKWIEQSGVEPHITLKAQGGLTADKGWIPKVEKVCGSFAPFHVSLEKPTYFGDNILFLQVKSTGLQKLHQQLVQEISPSEDLIKKYYELEAFIPHLTLGKEQYGGNISSGLAKKELKEMERLADKELAPYPEFEVNFVRIYELNTEKQRYERYSDIPLDS</sequence>
<reference evidence="1 2" key="1">
    <citation type="submission" date="2018-09" db="EMBL/GenBank/DDBJ databases">
        <title>Bacillus saliacetes sp. nov., isolated from Thai shrimp paste (Ka-pi).</title>
        <authorList>
            <person name="Daroonpunt R."/>
            <person name="Tanasupawat S."/>
            <person name="Yiamsombut S."/>
        </authorList>
    </citation>
    <scope>NUCLEOTIDE SEQUENCE [LARGE SCALE GENOMIC DNA]</scope>
    <source>
        <strain evidence="1 2">SKP7-4</strain>
    </source>
</reference>
<dbReference type="EMBL" id="QXIR01000019">
    <property type="protein sequence ID" value="RIW32006.1"/>
    <property type="molecule type" value="Genomic_DNA"/>
</dbReference>
<dbReference type="Pfam" id="PF13563">
    <property type="entry name" value="2_5_RNA_ligase2"/>
    <property type="match status" value="1"/>
</dbReference>
<dbReference type="RefSeq" id="WP_119547709.1">
    <property type="nucleotide sequence ID" value="NZ_QXIR01000019.1"/>
</dbReference>
<protein>
    <submittedName>
        <fullName evidence="1">2'-5' RNA ligase family protein</fullName>
    </submittedName>
</protein>
<dbReference type="Proteomes" id="UP000265801">
    <property type="component" value="Unassembled WGS sequence"/>
</dbReference>
<keyword evidence="1" id="KW-0436">Ligase</keyword>
<dbReference type="InterPro" id="IPR009097">
    <property type="entry name" value="Cyclic_Pdiesterase"/>
</dbReference>
<dbReference type="Gene3D" id="3.90.1140.10">
    <property type="entry name" value="Cyclic phosphodiesterase"/>
    <property type="match status" value="1"/>
</dbReference>
<comment type="caution">
    <text evidence="1">The sequence shown here is derived from an EMBL/GenBank/DDBJ whole genome shotgun (WGS) entry which is preliminary data.</text>
</comment>
<dbReference type="OrthoDB" id="70764at2"/>
<name>A0A3A1QXX9_9BACI</name>
<keyword evidence="2" id="KW-1185">Reference proteome</keyword>
<evidence type="ECO:0000313" key="2">
    <source>
        <dbReference type="Proteomes" id="UP000265801"/>
    </source>
</evidence>
<dbReference type="GO" id="GO:0016874">
    <property type="term" value="F:ligase activity"/>
    <property type="evidence" value="ECO:0007669"/>
    <property type="project" value="UniProtKB-KW"/>
</dbReference>
<dbReference type="AlphaFoldDB" id="A0A3A1QXX9"/>
<proteinExistence type="predicted"/>
<gene>
    <name evidence="1" type="ORF">D3H55_14090</name>
</gene>
<organism evidence="1 2">
    <name type="scientific">Bacillus salacetis</name>
    <dbReference type="NCBI Taxonomy" id="2315464"/>
    <lineage>
        <taxon>Bacteria</taxon>
        <taxon>Bacillati</taxon>
        <taxon>Bacillota</taxon>
        <taxon>Bacilli</taxon>
        <taxon>Bacillales</taxon>
        <taxon>Bacillaceae</taxon>
        <taxon>Bacillus</taxon>
    </lineage>
</organism>